<evidence type="ECO:0000256" key="2">
    <source>
        <dbReference type="ARBA" id="ARBA00023242"/>
    </source>
</evidence>
<dbReference type="InterPro" id="IPR009057">
    <property type="entry name" value="Homeodomain-like_sf"/>
</dbReference>
<evidence type="ECO:0000259" key="4">
    <source>
        <dbReference type="PROSITE" id="PS51294"/>
    </source>
</evidence>
<evidence type="ECO:0000313" key="6">
    <source>
        <dbReference type="Proteomes" id="UP000245207"/>
    </source>
</evidence>
<feature type="domain" description="HTH myb-type" evidence="4">
    <location>
        <begin position="1"/>
        <end position="54"/>
    </location>
</feature>
<reference evidence="5 6" key="1">
    <citation type="journal article" date="2018" name="Mol. Plant">
        <title>The genome of Artemisia annua provides insight into the evolution of Asteraceae family and artemisinin biosynthesis.</title>
        <authorList>
            <person name="Shen Q."/>
            <person name="Zhang L."/>
            <person name="Liao Z."/>
            <person name="Wang S."/>
            <person name="Yan T."/>
            <person name="Shi P."/>
            <person name="Liu M."/>
            <person name="Fu X."/>
            <person name="Pan Q."/>
            <person name="Wang Y."/>
            <person name="Lv Z."/>
            <person name="Lu X."/>
            <person name="Zhang F."/>
            <person name="Jiang W."/>
            <person name="Ma Y."/>
            <person name="Chen M."/>
            <person name="Hao X."/>
            <person name="Li L."/>
            <person name="Tang Y."/>
            <person name="Lv G."/>
            <person name="Zhou Y."/>
            <person name="Sun X."/>
            <person name="Brodelius P.E."/>
            <person name="Rose J.K.C."/>
            <person name="Tang K."/>
        </authorList>
    </citation>
    <scope>NUCLEOTIDE SEQUENCE [LARGE SCALE GENOMIC DNA]</scope>
    <source>
        <strain evidence="6">cv. Huhao1</strain>
        <tissue evidence="5">Leaf</tissue>
    </source>
</reference>
<gene>
    <name evidence="5" type="ORF">CTI12_AA535630</name>
</gene>
<dbReference type="SMART" id="SM00717">
    <property type="entry name" value="SANT"/>
    <property type="match status" value="4"/>
</dbReference>
<dbReference type="CDD" id="cd00167">
    <property type="entry name" value="SANT"/>
    <property type="match status" value="4"/>
</dbReference>
<evidence type="ECO:0000259" key="3">
    <source>
        <dbReference type="PROSITE" id="PS50090"/>
    </source>
</evidence>
<sequence length="327" mass="37924">MDQIERPWSPEEDEMLENLIEKHGHNWIRITKSIPGRLGQSCELRWWFLYRPFTPEEDEMLENLFEKHGSNWSLNSKSIPGRSGQSCKLRWLWSFTPGEDEMLLKLIDKHGRNWSLISKSGRSVMSCELRWLSLQGSFTLEEDEMLLKLVDKHGRNWSLISKSIPGRSAKSCESRWLFFHSSLFMPEEDQTNEDTTISDHNIFVRAPSVSDINRGKRNSYIHDLNLSLALGGVSNQAPSFGEMARDNVSQPSGGYNRMPTLKSLFPLSGHERPQDELKKLAVLDKQKIYTTASTTETLWNLNTKGTQDSIWLWRLDTKFHSRRELKP</sequence>
<dbReference type="STRING" id="35608.A0A2U1L2J1"/>
<feature type="domain" description="HTH myb-type" evidence="4">
    <location>
        <begin position="136"/>
        <end position="176"/>
    </location>
</feature>
<comment type="caution">
    <text evidence="5">The sequence shown here is derived from an EMBL/GenBank/DDBJ whole genome shotgun (WGS) entry which is preliminary data.</text>
</comment>
<dbReference type="SUPFAM" id="SSF46689">
    <property type="entry name" value="Homeodomain-like"/>
    <property type="match status" value="3"/>
</dbReference>
<comment type="subcellular location">
    <subcellularLocation>
        <location evidence="1">Nucleus</location>
    </subcellularLocation>
</comment>
<feature type="domain" description="Myb-like" evidence="3">
    <location>
        <begin position="135"/>
        <end position="176"/>
    </location>
</feature>
<accession>A0A2U1L2J1</accession>
<dbReference type="GO" id="GO:0005634">
    <property type="term" value="C:nucleus"/>
    <property type="evidence" value="ECO:0007669"/>
    <property type="project" value="UniProtKB-SubCell"/>
</dbReference>
<organism evidence="5 6">
    <name type="scientific">Artemisia annua</name>
    <name type="common">Sweet wormwood</name>
    <dbReference type="NCBI Taxonomy" id="35608"/>
    <lineage>
        <taxon>Eukaryota</taxon>
        <taxon>Viridiplantae</taxon>
        <taxon>Streptophyta</taxon>
        <taxon>Embryophyta</taxon>
        <taxon>Tracheophyta</taxon>
        <taxon>Spermatophyta</taxon>
        <taxon>Magnoliopsida</taxon>
        <taxon>eudicotyledons</taxon>
        <taxon>Gunneridae</taxon>
        <taxon>Pentapetalae</taxon>
        <taxon>asterids</taxon>
        <taxon>campanulids</taxon>
        <taxon>Asterales</taxon>
        <taxon>Asteraceae</taxon>
        <taxon>Asteroideae</taxon>
        <taxon>Anthemideae</taxon>
        <taxon>Artemisiinae</taxon>
        <taxon>Artemisia</taxon>
    </lineage>
</organism>
<dbReference type="InterPro" id="IPR001005">
    <property type="entry name" value="SANT/Myb"/>
</dbReference>
<dbReference type="PROSITE" id="PS50090">
    <property type="entry name" value="MYB_LIKE"/>
    <property type="match status" value="4"/>
</dbReference>
<dbReference type="OrthoDB" id="2143914at2759"/>
<name>A0A2U1L2J1_ARTAN</name>
<feature type="domain" description="HTH myb-type" evidence="4">
    <location>
        <begin position="55"/>
        <end position="99"/>
    </location>
</feature>
<dbReference type="AlphaFoldDB" id="A0A2U1L2J1"/>
<keyword evidence="2" id="KW-0539">Nucleus</keyword>
<dbReference type="Pfam" id="PF00249">
    <property type="entry name" value="Myb_DNA-binding"/>
    <property type="match status" value="4"/>
</dbReference>
<dbReference type="GO" id="GO:0000981">
    <property type="term" value="F:DNA-binding transcription factor activity, RNA polymerase II-specific"/>
    <property type="evidence" value="ECO:0007669"/>
    <property type="project" value="TreeGrafter"/>
</dbReference>
<proteinExistence type="predicted"/>
<feature type="domain" description="Myb-like" evidence="3">
    <location>
        <begin position="52"/>
        <end position="91"/>
    </location>
</feature>
<keyword evidence="6" id="KW-1185">Reference proteome</keyword>
<dbReference type="InterPro" id="IPR017930">
    <property type="entry name" value="Myb_dom"/>
</dbReference>
<dbReference type="PROSITE" id="PS51294">
    <property type="entry name" value="HTH_MYB"/>
    <property type="match status" value="3"/>
</dbReference>
<dbReference type="InterPro" id="IPR050560">
    <property type="entry name" value="MYB_TF"/>
</dbReference>
<dbReference type="GO" id="GO:0000978">
    <property type="term" value="F:RNA polymerase II cis-regulatory region sequence-specific DNA binding"/>
    <property type="evidence" value="ECO:0007669"/>
    <property type="project" value="TreeGrafter"/>
</dbReference>
<protein>
    <recommendedName>
        <fullName evidence="7">Homeodomain-like protein</fullName>
    </recommendedName>
</protein>
<feature type="domain" description="Myb-like" evidence="3">
    <location>
        <begin position="1"/>
        <end position="50"/>
    </location>
</feature>
<dbReference type="EMBL" id="PKPP01011957">
    <property type="protein sequence ID" value="PWA43205.1"/>
    <property type="molecule type" value="Genomic_DNA"/>
</dbReference>
<dbReference type="Gene3D" id="1.10.10.60">
    <property type="entry name" value="Homeodomain-like"/>
    <property type="match status" value="4"/>
</dbReference>
<dbReference type="Proteomes" id="UP000245207">
    <property type="component" value="Unassembled WGS sequence"/>
</dbReference>
<evidence type="ECO:0000256" key="1">
    <source>
        <dbReference type="ARBA" id="ARBA00004123"/>
    </source>
</evidence>
<feature type="domain" description="Myb-like" evidence="3">
    <location>
        <begin position="94"/>
        <end position="131"/>
    </location>
</feature>
<dbReference type="PANTHER" id="PTHR45614">
    <property type="entry name" value="MYB PROTEIN-RELATED"/>
    <property type="match status" value="1"/>
</dbReference>
<evidence type="ECO:0008006" key="7">
    <source>
        <dbReference type="Google" id="ProtNLM"/>
    </source>
</evidence>
<evidence type="ECO:0000313" key="5">
    <source>
        <dbReference type="EMBL" id="PWA43205.1"/>
    </source>
</evidence>